<evidence type="ECO:0000313" key="1">
    <source>
        <dbReference type="EMBL" id="MXU93154.1"/>
    </source>
</evidence>
<proteinExistence type="predicted"/>
<accession>A0A6B0UUF6</accession>
<protein>
    <submittedName>
        <fullName evidence="1">Putative secreted protein</fullName>
    </submittedName>
</protein>
<dbReference type="AlphaFoldDB" id="A0A6B0UUF6"/>
<sequence length="142" mass="14695">MGAGFSSGGGGFLTLGVTLGGSGLATGTTRAGLDTTMAAGLGGRYLAGRPEEAVPMLCSVVTVQPTMMKRPAHDRAFPRRCSLVLLAMTRVKIMPGMMMQMRVPMVEPVRPSTTSMSGTSTAVASVVPTSRTVSARNWLSGM</sequence>
<reference evidence="1" key="1">
    <citation type="submission" date="2019-12" db="EMBL/GenBank/DDBJ databases">
        <title>An insight into the sialome of adult female Ixodes ricinus ticks feeding for 6 days.</title>
        <authorList>
            <person name="Perner J."/>
            <person name="Ribeiro J.M.C."/>
        </authorList>
    </citation>
    <scope>NUCLEOTIDE SEQUENCE</scope>
    <source>
        <strain evidence="1">Semi-engorged</strain>
        <tissue evidence="1">Salivary glands</tissue>
    </source>
</reference>
<organism evidence="1">
    <name type="scientific">Ixodes ricinus</name>
    <name type="common">Common tick</name>
    <name type="synonym">Acarus ricinus</name>
    <dbReference type="NCBI Taxonomy" id="34613"/>
    <lineage>
        <taxon>Eukaryota</taxon>
        <taxon>Metazoa</taxon>
        <taxon>Ecdysozoa</taxon>
        <taxon>Arthropoda</taxon>
        <taxon>Chelicerata</taxon>
        <taxon>Arachnida</taxon>
        <taxon>Acari</taxon>
        <taxon>Parasitiformes</taxon>
        <taxon>Ixodida</taxon>
        <taxon>Ixodoidea</taxon>
        <taxon>Ixodidae</taxon>
        <taxon>Ixodinae</taxon>
        <taxon>Ixodes</taxon>
    </lineage>
</organism>
<name>A0A6B0UUF6_IXORI</name>
<dbReference type="EMBL" id="GIFC01011071">
    <property type="protein sequence ID" value="MXU93154.1"/>
    <property type="molecule type" value="Transcribed_RNA"/>
</dbReference>